<reference evidence="1" key="1">
    <citation type="submission" date="2018-10" db="EMBL/GenBank/DDBJ databases">
        <title>Effector identification in a new, highly contiguous assembly of the strawberry crown rot pathogen Phytophthora cactorum.</title>
        <authorList>
            <person name="Armitage A.D."/>
            <person name="Nellist C.F."/>
            <person name="Bates H."/>
            <person name="Vickerstaff R.J."/>
            <person name="Harrison R.J."/>
        </authorList>
    </citation>
    <scope>NUCLEOTIDE SEQUENCE</scope>
    <source>
        <strain evidence="1">4040</strain>
    </source>
</reference>
<organism evidence="1 2">
    <name type="scientific">Phytophthora cactorum</name>
    <dbReference type="NCBI Taxonomy" id="29920"/>
    <lineage>
        <taxon>Eukaryota</taxon>
        <taxon>Sar</taxon>
        <taxon>Stramenopiles</taxon>
        <taxon>Oomycota</taxon>
        <taxon>Peronosporomycetes</taxon>
        <taxon>Peronosporales</taxon>
        <taxon>Peronosporaceae</taxon>
        <taxon>Phytophthora</taxon>
    </lineage>
</organism>
<dbReference type="AlphaFoldDB" id="A0A8T1C7V3"/>
<gene>
    <name evidence="1" type="ORF">PC117_g17970</name>
</gene>
<sequence length="87" mass="9339">MLFVYQFRKLPASVDDMAGAGATTSADDWSTDPDVASFCATWLGATDEFVSASSTRPSLSLMLINCRKILSRVEARTESPPPTAPPI</sequence>
<proteinExistence type="predicted"/>
<evidence type="ECO:0000313" key="2">
    <source>
        <dbReference type="Proteomes" id="UP000736787"/>
    </source>
</evidence>
<accession>A0A8T1C7V3</accession>
<comment type="caution">
    <text evidence="1">The sequence shown here is derived from an EMBL/GenBank/DDBJ whole genome shotgun (WGS) entry which is preliminary data.</text>
</comment>
<protein>
    <submittedName>
        <fullName evidence="1">Uncharacterized protein</fullName>
    </submittedName>
</protein>
<evidence type="ECO:0000313" key="1">
    <source>
        <dbReference type="EMBL" id="KAG2915522.1"/>
    </source>
</evidence>
<dbReference type="Proteomes" id="UP000736787">
    <property type="component" value="Unassembled WGS sequence"/>
</dbReference>
<dbReference type="EMBL" id="RCMK01000700">
    <property type="protein sequence ID" value="KAG2915522.1"/>
    <property type="molecule type" value="Genomic_DNA"/>
</dbReference>
<name>A0A8T1C7V3_9STRA</name>